<dbReference type="Gene3D" id="3.40.140.120">
    <property type="match status" value="1"/>
</dbReference>
<dbReference type="AlphaFoldDB" id="A0ABD4X4D7"/>
<organism evidence="2 3">
    <name type="scientific">Phaeobacter gallaeciensis</name>
    <dbReference type="NCBI Taxonomy" id="60890"/>
    <lineage>
        <taxon>Bacteria</taxon>
        <taxon>Pseudomonadati</taxon>
        <taxon>Pseudomonadota</taxon>
        <taxon>Alphaproteobacteria</taxon>
        <taxon>Rhodobacterales</taxon>
        <taxon>Roseobacteraceae</taxon>
        <taxon>Phaeobacter</taxon>
    </lineage>
</organism>
<accession>A0ABD4X4D7</accession>
<evidence type="ECO:0000256" key="1">
    <source>
        <dbReference type="SAM" id="MobiDB-lite"/>
    </source>
</evidence>
<dbReference type="Proteomes" id="UP001218364">
    <property type="component" value="Unassembled WGS sequence"/>
</dbReference>
<name>A0ABD4X4D7_9RHOB</name>
<dbReference type="Gene3D" id="1.20.1270.210">
    <property type="match status" value="1"/>
</dbReference>
<reference evidence="2 3" key="1">
    <citation type="submission" date="2023-02" db="EMBL/GenBank/DDBJ databases">
        <title>Population genomics of bacteria associated with diatom.</title>
        <authorList>
            <person name="Xie J."/>
            <person name="Wang H."/>
        </authorList>
    </citation>
    <scope>NUCLEOTIDE SEQUENCE [LARGE SCALE GENOMIC DNA]</scope>
    <source>
        <strain evidence="2 3">PT47_8</strain>
    </source>
</reference>
<evidence type="ECO:0000313" key="3">
    <source>
        <dbReference type="Proteomes" id="UP001218364"/>
    </source>
</evidence>
<proteinExistence type="predicted"/>
<dbReference type="Pfam" id="PF04860">
    <property type="entry name" value="Phage_portal"/>
    <property type="match status" value="1"/>
</dbReference>
<dbReference type="EMBL" id="JARCJK010000001">
    <property type="protein sequence ID" value="MDE4164256.1"/>
    <property type="molecule type" value="Genomic_DNA"/>
</dbReference>
<evidence type="ECO:0000313" key="2">
    <source>
        <dbReference type="EMBL" id="MDE4164256.1"/>
    </source>
</evidence>
<sequence>MAFQKIKNALGFGTEEKALTLTDPDALSLFGVLPTASGVSIGPGNAMRVPAVACAVGLISETIGALPVKLYERNTKTALTDHPAYRLVHDRANPWTSAARIREQLTLDALLHGAGHAQVIRTGDGTPYELHRLEPGRVQADKEWDGEPFYRVTTDTGQVRLSYRDVLRIEAIDGGVSPILLGREAIALALTFEQHISRSLKNGTRISGTISYPGELKPETKVNLLKDWTYVHSGENTGLPALLDNGANFTPMAMTLADAEFAENRLEQIREIARVFRIPAPMVGELSRATWSNLEQLNRQFLQSTLKPWLIDWVDAYSQCLLTEQEDREAYFEAVTDDLLTTDTAARATAYGQYRSMGALTANEVRAGLNLPPKDGGDTLDNPHITTPENRSKDKAA</sequence>
<dbReference type="RefSeq" id="WP_274839312.1">
    <property type="nucleotide sequence ID" value="NZ_JARCJF010000001.1"/>
</dbReference>
<dbReference type="InterPro" id="IPR006427">
    <property type="entry name" value="Portal_HK97"/>
</dbReference>
<protein>
    <submittedName>
        <fullName evidence="2">Phage portal protein</fullName>
    </submittedName>
</protein>
<dbReference type="InterPro" id="IPR006944">
    <property type="entry name" value="Phage/GTA_portal"/>
</dbReference>
<feature type="region of interest" description="Disordered" evidence="1">
    <location>
        <begin position="369"/>
        <end position="397"/>
    </location>
</feature>
<gene>
    <name evidence="2" type="ORF">PXK24_01015</name>
</gene>
<dbReference type="Gene3D" id="3.30.1120.70">
    <property type="match status" value="1"/>
</dbReference>
<dbReference type="NCBIfam" id="TIGR01537">
    <property type="entry name" value="portal_HK97"/>
    <property type="match status" value="1"/>
</dbReference>
<comment type="caution">
    <text evidence="2">The sequence shown here is derived from an EMBL/GenBank/DDBJ whole genome shotgun (WGS) entry which is preliminary data.</text>
</comment>